<accession>A0AAQ3MKC4</accession>
<sequence>MKSSLMQERHPLYLHPMDKAIGIYVEHWVDIKELRIHSYDILCDTHRCGIHGFFVWDSPILPELIYHFWTNMELKGKEEMTSKVLGQEVTVNIKIIAKAVECPRVDNCYYDDWDLVYKEESKVEKLL</sequence>
<proteinExistence type="predicted"/>
<evidence type="ECO:0000313" key="2">
    <source>
        <dbReference type="Proteomes" id="UP001374535"/>
    </source>
</evidence>
<keyword evidence="2" id="KW-1185">Reference proteome</keyword>
<protein>
    <submittedName>
        <fullName evidence="1">Uncharacterized protein</fullName>
    </submittedName>
</protein>
<dbReference type="Proteomes" id="UP001374535">
    <property type="component" value="Chromosome 10"/>
</dbReference>
<reference evidence="1 2" key="1">
    <citation type="journal article" date="2023" name="Life. Sci Alliance">
        <title>Evolutionary insights into 3D genome organization and epigenetic landscape of Vigna mungo.</title>
        <authorList>
            <person name="Junaid A."/>
            <person name="Singh B."/>
            <person name="Bhatia S."/>
        </authorList>
    </citation>
    <scope>NUCLEOTIDE SEQUENCE [LARGE SCALE GENOMIC DNA]</scope>
    <source>
        <strain evidence="1">Urdbean</strain>
    </source>
</reference>
<name>A0AAQ3MKC4_VIGMU</name>
<evidence type="ECO:0000313" key="1">
    <source>
        <dbReference type="EMBL" id="WVY92919.1"/>
    </source>
</evidence>
<gene>
    <name evidence="1" type="ORF">V8G54_032007</name>
</gene>
<organism evidence="1 2">
    <name type="scientific">Vigna mungo</name>
    <name type="common">Black gram</name>
    <name type="synonym">Phaseolus mungo</name>
    <dbReference type="NCBI Taxonomy" id="3915"/>
    <lineage>
        <taxon>Eukaryota</taxon>
        <taxon>Viridiplantae</taxon>
        <taxon>Streptophyta</taxon>
        <taxon>Embryophyta</taxon>
        <taxon>Tracheophyta</taxon>
        <taxon>Spermatophyta</taxon>
        <taxon>Magnoliopsida</taxon>
        <taxon>eudicotyledons</taxon>
        <taxon>Gunneridae</taxon>
        <taxon>Pentapetalae</taxon>
        <taxon>rosids</taxon>
        <taxon>fabids</taxon>
        <taxon>Fabales</taxon>
        <taxon>Fabaceae</taxon>
        <taxon>Papilionoideae</taxon>
        <taxon>50 kb inversion clade</taxon>
        <taxon>NPAAA clade</taxon>
        <taxon>indigoferoid/millettioid clade</taxon>
        <taxon>Phaseoleae</taxon>
        <taxon>Vigna</taxon>
    </lineage>
</organism>
<dbReference type="EMBL" id="CP144691">
    <property type="protein sequence ID" value="WVY92919.1"/>
    <property type="molecule type" value="Genomic_DNA"/>
</dbReference>
<dbReference type="AlphaFoldDB" id="A0AAQ3MKC4"/>